<dbReference type="SUPFAM" id="SSF56601">
    <property type="entry name" value="beta-lactamase/transpeptidase-like"/>
    <property type="match status" value="1"/>
</dbReference>
<dbReference type="Proteomes" id="UP000019222">
    <property type="component" value="Chromosome"/>
</dbReference>
<keyword evidence="3" id="KW-1185">Reference proteome</keyword>
<dbReference type="Pfam" id="PF00144">
    <property type="entry name" value="Beta-lactamase"/>
    <property type="match status" value="1"/>
</dbReference>
<organism evidence="2 3">
    <name type="scientific">Corynebacterium vitaeruminis DSM 20294</name>
    <dbReference type="NCBI Taxonomy" id="1224164"/>
    <lineage>
        <taxon>Bacteria</taxon>
        <taxon>Bacillati</taxon>
        <taxon>Actinomycetota</taxon>
        <taxon>Actinomycetes</taxon>
        <taxon>Mycobacteriales</taxon>
        <taxon>Corynebacteriaceae</taxon>
        <taxon>Corynebacterium</taxon>
    </lineage>
</organism>
<sequence length="275" mass="29667">MNLAPLTSPVVLDYLRKWPATNVSAALMQGDQAATFGDIDHVFELKSVTKLLSAYAFLVAVEEGVFALDTVVAGAATVEQLLAHAGGVGFAEGDPVRPPLERRVYSSYGFELLAKAVEEEAEMSFSEYANEAVFAPLGMNDTVIYGSAGHGSRSSVRDLVAFAGEVLRPRLVSEQTVAEAFLVRYSELKGIVPGYGPYNPCPWGLGFEIKGDKRNHWTGDSMPADTAGHFGVAGTYLWVHRPTGRAMVALGDHDFGSWAKPYWTQLNDAAWGSMS</sequence>
<dbReference type="STRING" id="1224164.B843_06765"/>
<dbReference type="eggNOG" id="COG1680">
    <property type="taxonomic scope" value="Bacteria"/>
</dbReference>
<dbReference type="PANTHER" id="PTHR43283">
    <property type="entry name" value="BETA-LACTAMASE-RELATED"/>
    <property type="match status" value="1"/>
</dbReference>
<dbReference type="Gene3D" id="3.40.710.10">
    <property type="entry name" value="DD-peptidase/beta-lactamase superfamily"/>
    <property type="match status" value="1"/>
</dbReference>
<dbReference type="InterPro" id="IPR050789">
    <property type="entry name" value="Diverse_Enzym_Activities"/>
</dbReference>
<name>W5Y8A2_9CORY</name>
<dbReference type="PATRIC" id="fig|1224164.3.peg.1354"/>
<reference evidence="2 3" key="1">
    <citation type="submission" date="2013-02" db="EMBL/GenBank/DDBJ databases">
        <title>The complete genome sequence of Corynebacterium vitaeruminis DSM 20294.</title>
        <authorList>
            <person name="Ruckert C."/>
            <person name="Albersmeier A."/>
            <person name="Kalinowski J."/>
        </authorList>
    </citation>
    <scope>NUCLEOTIDE SEQUENCE [LARGE SCALE GENOMIC DNA]</scope>
    <source>
        <strain evidence="3">ATCC 10234</strain>
    </source>
</reference>
<dbReference type="AlphaFoldDB" id="W5Y8A2"/>
<dbReference type="EMBL" id="CP004353">
    <property type="protein sequence ID" value="AHI22738.1"/>
    <property type="molecule type" value="Genomic_DNA"/>
</dbReference>
<dbReference type="HOGENOM" id="CLU_089324_0_0_11"/>
<dbReference type="InterPro" id="IPR012338">
    <property type="entry name" value="Beta-lactam/transpept-like"/>
</dbReference>
<feature type="domain" description="Beta-lactamase-related" evidence="1">
    <location>
        <begin position="40"/>
        <end position="250"/>
    </location>
</feature>
<evidence type="ECO:0000313" key="2">
    <source>
        <dbReference type="EMBL" id="AHI22738.1"/>
    </source>
</evidence>
<dbReference type="InterPro" id="IPR001466">
    <property type="entry name" value="Beta-lactam-related"/>
</dbReference>
<accession>W5Y8A2</accession>
<evidence type="ECO:0000313" key="3">
    <source>
        <dbReference type="Proteomes" id="UP000019222"/>
    </source>
</evidence>
<proteinExistence type="predicted"/>
<gene>
    <name evidence="2" type="ORF">B843_06765</name>
</gene>
<dbReference type="RefSeq" id="WP_025252762.1">
    <property type="nucleotide sequence ID" value="NZ_CP004353.1"/>
</dbReference>
<dbReference type="PANTHER" id="PTHR43283:SF15">
    <property type="entry name" value="CONSERVED PROTEIN"/>
    <property type="match status" value="1"/>
</dbReference>
<protein>
    <recommendedName>
        <fullName evidence="1">Beta-lactamase-related domain-containing protein</fullName>
    </recommendedName>
</protein>
<evidence type="ECO:0000259" key="1">
    <source>
        <dbReference type="Pfam" id="PF00144"/>
    </source>
</evidence>
<dbReference type="KEGG" id="cvt:B843_06765"/>